<dbReference type="Pfam" id="PF00069">
    <property type="entry name" value="Pkinase"/>
    <property type="match status" value="1"/>
</dbReference>
<evidence type="ECO:0000259" key="6">
    <source>
        <dbReference type="PROSITE" id="PS50011"/>
    </source>
</evidence>
<dbReference type="GO" id="GO:0004674">
    <property type="term" value="F:protein serine/threonine kinase activity"/>
    <property type="evidence" value="ECO:0007669"/>
    <property type="project" value="UniProtKB-EC"/>
</dbReference>
<dbReference type="EC" id="2.7.11.1" evidence="1"/>
<evidence type="ECO:0000256" key="5">
    <source>
        <dbReference type="ARBA" id="ARBA00022840"/>
    </source>
</evidence>
<dbReference type="InterPro" id="IPR000719">
    <property type="entry name" value="Prot_kinase_dom"/>
</dbReference>
<feature type="non-terminal residue" evidence="7">
    <location>
        <position position="1"/>
    </location>
</feature>
<dbReference type="AlphaFoldDB" id="A0A9P4UXN9"/>
<keyword evidence="5" id="KW-0067">ATP-binding</keyword>
<accession>A0A9P4UXN9</accession>
<dbReference type="GO" id="GO:0005524">
    <property type="term" value="F:ATP binding"/>
    <property type="evidence" value="ECO:0007669"/>
    <property type="project" value="UniProtKB-KW"/>
</dbReference>
<evidence type="ECO:0000313" key="8">
    <source>
        <dbReference type="Proteomes" id="UP000799444"/>
    </source>
</evidence>
<keyword evidence="3" id="KW-0547">Nucleotide-binding</keyword>
<evidence type="ECO:0000256" key="3">
    <source>
        <dbReference type="ARBA" id="ARBA00022741"/>
    </source>
</evidence>
<feature type="non-terminal residue" evidence="7">
    <location>
        <position position="217"/>
    </location>
</feature>
<keyword evidence="8" id="KW-1185">Reference proteome</keyword>
<dbReference type="InterPro" id="IPR008271">
    <property type="entry name" value="Ser/Thr_kinase_AS"/>
</dbReference>
<evidence type="ECO:0000256" key="4">
    <source>
        <dbReference type="ARBA" id="ARBA00022777"/>
    </source>
</evidence>
<proteinExistence type="predicted"/>
<dbReference type="InterPro" id="IPR050660">
    <property type="entry name" value="NEK_Ser/Thr_kinase"/>
</dbReference>
<protein>
    <recommendedName>
        <fullName evidence="1">non-specific serine/threonine protein kinase</fullName>
        <ecNumber evidence="1">2.7.11.1</ecNumber>
    </recommendedName>
</protein>
<keyword evidence="2" id="KW-0808">Transferase</keyword>
<organism evidence="7 8">
    <name type="scientific">Polyplosphaeria fusca</name>
    <dbReference type="NCBI Taxonomy" id="682080"/>
    <lineage>
        <taxon>Eukaryota</taxon>
        <taxon>Fungi</taxon>
        <taxon>Dikarya</taxon>
        <taxon>Ascomycota</taxon>
        <taxon>Pezizomycotina</taxon>
        <taxon>Dothideomycetes</taxon>
        <taxon>Pleosporomycetidae</taxon>
        <taxon>Pleosporales</taxon>
        <taxon>Tetraplosphaeriaceae</taxon>
        <taxon>Polyplosphaeria</taxon>
    </lineage>
</organism>
<reference evidence="7" key="1">
    <citation type="journal article" date="2020" name="Stud. Mycol.">
        <title>101 Dothideomycetes genomes: a test case for predicting lifestyles and emergence of pathogens.</title>
        <authorList>
            <person name="Haridas S."/>
            <person name="Albert R."/>
            <person name="Binder M."/>
            <person name="Bloem J."/>
            <person name="Labutti K."/>
            <person name="Salamov A."/>
            <person name="Andreopoulos B."/>
            <person name="Baker S."/>
            <person name="Barry K."/>
            <person name="Bills G."/>
            <person name="Bluhm B."/>
            <person name="Cannon C."/>
            <person name="Castanera R."/>
            <person name="Culley D."/>
            <person name="Daum C."/>
            <person name="Ezra D."/>
            <person name="Gonzalez J."/>
            <person name="Henrissat B."/>
            <person name="Kuo A."/>
            <person name="Liang C."/>
            <person name="Lipzen A."/>
            <person name="Lutzoni F."/>
            <person name="Magnuson J."/>
            <person name="Mondo S."/>
            <person name="Nolan M."/>
            <person name="Ohm R."/>
            <person name="Pangilinan J."/>
            <person name="Park H.-J."/>
            <person name="Ramirez L."/>
            <person name="Alfaro M."/>
            <person name="Sun H."/>
            <person name="Tritt A."/>
            <person name="Yoshinaga Y."/>
            <person name="Zwiers L.-H."/>
            <person name="Turgeon B."/>
            <person name="Goodwin S."/>
            <person name="Spatafora J."/>
            <person name="Crous P."/>
            <person name="Grigoriev I."/>
        </authorList>
    </citation>
    <scope>NUCLEOTIDE SEQUENCE</scope>
    <source>
        <strain evidence="7">CBS 125425</strain>
    </source>
</reference>
<evidence type="ECO:0000256" key="1">
    <source>
        <dbReference type="ARBA" id="ARBA00012513"/>
    </source>
</evidence>
<evidence type="ECO:0000313" key="7">
    <source>
        <dbReference type="EMBL" id="KAF2730544.1"/>
    </source>
</evidence>
<dbReference type="PROSITE" id="PS50011">
    <property type="entry name" value="PROTEIN_KINASE_DOM"/>
    <property type="match status" value="1"/>
</dbReference>
<gene>
    <name evidence="7" type="ORF">EJ04DRAFT_403703</name>
</gene>
<dbReference type="PANTHER" id="PTHR43671">
    <property type="entry name" value="SERINE/THREONINE-PROTEIN KINASE NEK"/>
    <property type="match status" value="1"/>
</dbReference>
<dbReference type="InterPro" id="IPR011009">
    <property type="entry name" value="Kinase-like_dom_sf"/>
</dbReference>
<dbReference type="PROSITE" id="PS00108">
    <property type="entry name" value="PROTEIN_KINASE_ST"/>
    <property type="match status" value="1"/>
</dbReference>
<dbReference type="SUPFAM" id="SSF56112">
    <property type="entry name" value="Protein kinase-like (PK-like)"/>
    <property type="match status" value="1"/>
</dbReference>
<feature type="domain" description="Protein kinase" evidence="6">
    <location>
        <begin position="1"/>
        <end position="217"/>
    </location>
</feature>
<dbReference type="EMBL" id="ML996215">
    <property type="protein sequence ID" value="KAF2730544.1"/>
    <property type="molecule type" value="Genomic_DNA"/>
</dbReference>
<dbReference type="OrthoDB" id="310217at2759"/>
<keyword evidence="4 7" id="KW-0418">Kinase</keyword>
<dbReference type="SMART" id="SM00220">
    <property type="entry name" value="S_TKc"/>
    <property type="match status" value="1"/>
</dbReference>
<sequence>GGMNAGISIVRDAETGKISIEKRFGRAEIEARIADNEIKALLHLKGHTHIPKMVDYFFDPFRMQGAIYLEYCKFGGMDQLIERHAMQRRTICEHHIWKWFIQLADALTLCHYGPNPQDLQARANWNWVIHRDIKPANCFLARGKKGTPSAGQVIAKLGDWGCGVTKQAMTSRFKDPTNMSTGTEAFMAPEQPRYYARSDVWQLGAVMFCLCTLTQCP</sequence>
<dbReference type="Gene3D" id="1.10.510.10">
    <property type="entry name" value="Transferase(Phosphotransferase) domain 1"/>
    <property type="match status" value="1"/>
</dbReference>
<name>A0A9P4UXN9_9PLEO</name>
<evidence type="ECO:0000256" key="2">
    <source>
        <dbReference type="ARBA" id="ARBA00022679"/>
    </source>
</evidence>
<comment type="caution">
    <text evidence="7">The sequence shown here is derived from an EMBL/GenBank/DDBJ whole genome shotgun (WGS) entry which is preliminary data.</text>
</comment>
<dbReference type="Proteomes" id="UP000799444">
    <property type="component" value="Unassembled WGS sequence"/>
</dbReference>
<dbReference type="PANTHER" id="PTHR43671:SF13">
    <property type="entry name" value="SERINE_THREONINE-PROTEIN KINASE NEK2"/>
    <property type="match status" value="1"/>
</dbReference>